<name>A0A426ZV46_ENSVE</name>
<dbReference type="Proteomes" id="UP000287651">
    <property type="component" value="Unassembled WGS sequence"/>
</dbReference>
<comment type="caution">
    <text evidence="1">The sequence shown here is derived from an EMBL/GenBank/DDBJ whole genome shotgun (WGS) entry which is preliminary data.</text>
</comment>
<protein>
    <submittedName>
        <fullName evidence="1">Uncharacterized protein</fullName>
    </submittedName>
</protein>
<accession>A0A426ZV46</accession>
<gene>
    <name evidence="1" type="ORF">B296_00007837</name>
</gene>
<dbReference type="EMBL" id="AMZH03004893">
    <property type="protein sequence ID" value="RRT67846.1"/>
    <property type="molecule type" value="Genomic_DNA"/>
</dbReference>
<evidence type="ECO:0000313" key="1">
    <source>
        <dbReference type="EMBL" id="RRT67846.1"/>
    </source>
</evidence>
<dbReference type="AlphaFoldDB" id="A0A426ZV46"/>
<evidence type="ECO:0000313" key="2">
    <source>
        <dbReference type="Proteomes" id="UP000287651"/>
    </source>
</evidence>
<proteinExistence type="predicted"/>
<sequence>MRYRTTPYGLQFLIGPAPIPDDAVCWVLVVTVLGRSYLRQDDHACVACVGSYVPTGKAPYRPIHTGPIADRYANREYR</sequence>
<reference evidence="1 2" key="1">
    <citation type="journal article" date="2014" name="Agronomy (Basel)">
        <title>A Draft Genome Sequence for Ensete ventricosum, the Drought-Tolerant Tree Against Hunger.</title>
        <authorList>
            <person name="Harrison J."/>
            <person name="Moore K.A."/>
            <person name="Paszkiewicz K."/>
            <person name="Jones T."/>
            <person name="Grant M."/>
            <person name="Ambacheew D."/>
            <person name="Muzemil S."/>
            <person name="Studholme D.J."/>
        </authorList>
    </citation>
    <scope>NUCLEOTIDE SEQUENCE [LARGE SCALE GENOMIC DNA]</scope>
</reference>
<organism evidence="1 2">
    <name type="scientific">Ensete ventricosum</name>
    <name type="common">Abyssinian banana</name>
    <name type="synonym">Musa ensete</name>
    <dbReference type="NCBI Taxonomy" id="4639"/>
    <lineage>
        <taxon>Eukaryota</taxon>
        <taxon>Viridiplantae</taxon>
        <taxon>Streptophyta</taxon>
        <taxon>Embryophyta</taxon>
        <taxon>Tracheophyta</taxon>
        <taxon>Spermatophyta</taxon>
        <taxon>Magnoliopsida</taxon>
        <taxon>Liliopsida</taxon>
        <taxon>Zingiberales</taxon>
        <taxon>Musaceae</taxon>
        <taxon>Ensete</taxon>
    </lineage>
</organism>